<feature type="compositionally biased region" description="Basic residues" evidence="1">
    <location>
        <begin position="30"/>
        <end position="42"/>
    </location>
</feature>
<keyword evidence="3" id="KW-1185">Reference proteome</keyword>
<dbReference type="Proteomes" id="UP001061298">
    <property type="component" value="Chromosome"/>
</dbReference>
<proteinExistence type="predicted"/>
<accession>A0ABY6ECY8</accession>
<dbReference type="RefSeq" id="WP_263234483.1">
    <property type="nucleotide sequence ID" value="NZ_CP106793.1"/>
</dbReference>
<feature type="region of interest" description="Disordered" evidence="1">
    <location>
        <begin position="1"/>
        <end position="48"/>
    </location>
</feature>
<evidence type="ECO:0000256" key="1">
    <source>
        <dbReference type="SAM" id="MobiDB-lite"/>
    </source>
</evidence>
<name>A0ABY6ECY8_9ACTN</name>
<sequence length="48" mass="5181">MTALQESVSKGRPPAARRPGQAEVHELVKPKQKTTAKKKTASRRPGTA</sequence>
<gene>
    <name evidence="2" type="ORF">N8I84_40420</name>
</gene>
<protein>
    <submittedName>
        <fullName evidence="2">Uncharacterized protein</fullName>
    </submittedName>
</protein>
<evidence type="ECO:0000313" key="3">
    <source>
        <dbReference type="Proteomes" id="UP001061298"/>
    </source>
</evidence>
<dbReference type="EMBL" id="CP106793">
    <property type="protein sequence ID" value="UXY24243.1"/>
    <property type="molecule type" value="Genomic_DNA"/>
</dbReference>
<organism evidence="2 3">
    <name type="scientific">Streptomyces cynarae</name>
    <dbReference type="NCBI Taxonomy" id="2981134"/>
    <lineage>
        <taxon>Bacteria</taxon>
        <taxon>Bacillati</taxon>
        <taxon>Actinomycetota</taxon>
        <taxon>Actinomycetes</taxon>
        <taxon>Kitasatosporales</taxon>
        <taxon>Streptomycetaceae</taxon>
        <taxon>Streptomyces</taxon>
    </lineage>
</organism>
<reference evidence="2" key="1">
    <citation type="submission" date="2022-10" db="EMBL/GenBank/DDBJ databases">
        <authorList>
            <person name="Mo P."/>
        </authorList>
    </citation>
    <scope>NUCLEOTIDE SEQUENCE</scope>
    <source>
        <strain evidence="2">HUAS 13-4</strain>
    </source>
</reference>
<evidence type="ECO:0000313" key="2">
    <source>
        <dbReference type="EMBL" id="UXY24243.1"/>
    </source>
</evidence>